<evidence type="ECO:0000256" key="2">
    <source>
        <dbReference type="ARBA" id="ARBA00022801"/>
    </source>
</evidence>
<dbReference type="InterPro" id="IPR011545">
    <property type="entry name" value="DEAD/DEAH_box_helicase_dom"/>
</dbReference>
<dbReference type="AlphaFoldDB" id="A0A024VTB7"/>
<dbReference type="FunFam" id="3.40.50.300:FF:002181">
    <property type="entry name" value="ATP-dependent RNA helicase DBP9, putative"/>
    <property type="match status" value="1"/>
</dbReference>
<dbReference type="PROSITE" id="PS51192">
    <property type="entry name" value="HELICASE_ATP_BIND_1"/>
    <property type="match status" value="1"/>
</dbReference>
<comment type="similarity">
    <text evidence="6">Belongs to the DEAD box helicase family.</text>
</comment>
<dbReference type="SUPFAM" id="SSF52540">
    <property type="entry name" value="P-loop containing nucleoside triphosphate hydrolases"/>
    <property type="match status" value="2"/>
</dbReference>
<dbReference type="InterPro" id="IPR027417">
    <property type="entry name" value="P-loop_NTPase"/>
</dbReference>
<dbReference type="GO" id="GO:0016787">
    <property type="term" value="F:hydrolase activity"/>
    <property type="evidence" value="ECO:0007669"/>
    <property type="project" value="UniProtKB-KW"/>
</dbReference>
<comment type="domain">
    <text evidence="6">The Q motif is unique to and characteristic of the DEAD box family of RNA helicases and controls ATP binding and hydrolysis.</text>
</comment>
<dbReference type="Pfam" id="PF00271">
    <property type="entry name" value="Helicase_C"/>
    <property type="match status" value="1"/>
</dbReference>
<dbReference type="InterPro" id="IPR044742">
    <property type="entry name" value="DEAD/DEAH_RhlB"/>
</dbReference>
<feature type="region of interest" description="Disordered" evidence="7">
    <location>
        <begin position="347"/>
        <end position="383"/>
    </location>
</feature>
<evidence type="ECO:0000259" key="8">
    <source>
        <dbReference type="PROSITE" id="PS51192"/>
    </source>
</evidence>
<feature type="compositionally biased region" description="Basic and acidic residues" evidence="7">
    <location>
        <begin position="23"/>
        <end position="35"/>
    </location>
</feature>
<name>A0A024VTB7_PLAFA</name>
<dbReference type="GO" id="GO:0005524">
    <property type="term" value="F:ATP binding"/>
    <property type="evidence" value="ECO:0007669"/>
    <property type="project" value="UniProtKB-UniRule"/>
</dbReference>
<evidence type="ECO:0000313" key="10">
    <source>
        <dbReference type="EMBL" id="ETW31969.1"/>
    </source>
</evidence>
<comment type="catalytic activity">
    <reaction evidence="6">
        <text>ATP + H2O = ADP + phosphate + H(+)</text>
        <dbReference type="Rhea" id="RHEA:13065"/>
        <dbReference type="ChEBI" id="CHEBI:15377"/>
        <dbReference type="ChEBI" id="CHEBI:15378"/>
        <dbReference type="ChEBI" id="CHEBI:30616"/>
        <dbReference type="ChEBI" id="CHEBI:43474"/>
        <dbReference type="ChEBI" id="CHEBI:456216"/>
        <dbReference type="EC" id="3.6.4.13"/>
    </reaction>
</comment>
<feature type="compositionally biased region" description="Basic and acidic residues" evidence="7">
    <location>
        <begin position="347"/>
        <end position="364"/>
    </location>
</feature>
<feature type="region of interest" description="Disordered" evidence="7">
    <location>
        <begin position="628"/>
        <end position="679"/>
    </location>
</feature>
<sequence>MTVTMNDAQIKDMMNDEEEKEEIEIKENINDKINEIDDVDGGDDNDDNDDGDDDGDDDDEDDDEDNDDNDDNDDSDNNDDDHNDVKKSSKNKKKNNEEMFDRSNHFDNFDNIMLDVRLRKALLYLFKYQHPTIIQKMSICKILNGHDVIISSKTGSGKTMAYLIPVVHNLIKFNLNEKDHLKFFYKCIIICPTEELCLQIYDVTKKLCTYLKDIITVNHNVNNTFYEHPTILISTPKDLCTHIIEKKKKNNLDILMNLKILILDEADVLHTQEFQSYLKTLTSYLPKKFNKKYQIVMASATLKRNILEKTKLFLHNPIYVSHEQKNESSFEKKKNKTNNTNSVIMKREEAGKNNIHDEGNEGKTKYQKTYNSDDENEKTDDTTKLNEEKDFLYSRGLDFYDVKCVVNFDMPSDSETFIHRIGRTCRLNNKGKCISFVNELNYGEKEFLQKLIEDKNICTMIKKNIQYNIVEKYRYRVESTLNKCTNKKIKLFIQKEILYQSLKSKELKDFFNTNINEKRKINKIIKHFNKAVIPQKLIKDRNQSIFLNKSKVKNKIIQKNNTNNKNKNNNNNIKPFALKNNNGLVITEQGYESQLTKEPEREVADPSKLPPLCGQRLRNYMYLKYIKGKKNKNGSNMNNSYNSNNKKRKNNNKYNNRYNKYNKKGINKNHNKRNTNFNR</sequence>
<dbReference type="InterPro" id="IPR014001">
    <property type="entry name" value="Helicase_ATP-bd"/>
</dbReference>
<evidence type="ECO:0000256" key="1">
    <source>
        <dbReference type="ARBA" id="ARBA00022741"/>
    </source>
</evidence>
<feature type="domain" description="Helicase ATP-binding" evidence="8">
    <location>
        <begin position="139"/>
        <end position="320"/>
    </location>
</feature>
<dbReference type="CDD" id="cd00268">
    <property type="entry name" value="DEADc"/>
    <property type="match status" value="1"/>
</dbReference>
<dbReference type="PROSITE" id="PS51194">
    <property type="entry name" value="HELICASE_CTER"/>
    <property type="match status" value="1"/>
</dbReference>
<dbReference type="EC" id="3.6.4.13" evidence="6"/>
<keyword evidence="1 6" id="KW-0547">Nucleotide-binding</keyword>
<reference evidence="10 11" key="1">
    <citation type="submission" date="2013-02" db="EMBL/GenBank/DDBJ databases">
        <title>The Genome Annotation of Plasmodium falciparum FCH/4.</title>
        <authorList>
            <consortium name="The Broad Institute Genome Sequencing Platform"/>
            <consortium name="The Broad Institute Genome Sequencing Center for Infectious Disease"/>
            <person name="Neafsey D."/>
            <person name="Hoffman S."/>
            <person name="Volkman S."/>
            <person name="Rosenthal P."/>
            <person name="Walker B."/>
            <person name="Young S.K."/>
            <person name="Zeng Q."/>
            <person name="Gargeya S."/>
            <person name="Fitzgerald M."/>
            <person name="Haas B."/>
            <person name="Abouelleil A."/>
            <person name="Allen A.W."/>
            <person name="Alvarado L."/>
            <person name="Arachchi H.M."/>
            <person name="Berlin A.M."/>
            <person name="Chapman S.B."/>
            <person name="Gainer-Dewar J."/>
            <person name="Goldberg J."/>
            <person name="Griggs A."/>
            <person name="Gujja S."/>
            <person name="Hansen M."/>
            <person name="Howarth C."/>
            <person name="Imamovic A."/>
            <person name="Ireland A."/>
            <person name="Larimer J."/>
            <person name="McCowan C."/>
            <person name="Murphy C."/>
            <person name="Pearson M."/>
            <person name="Poon T.W."/>
            <person name="Priest M."/>
            <person name="Roberts A."/>
            <person name="Saif S."/>
            <person name="Shea T."/>
            <person name="Sisk P."/>
            <person name="Sykes S."/>
            <person name="Wortman J."/>
            <person name="Nusbaum C."/>
            <person name="Birren B."/>
        </authorList>
    </citation>
    <scope>NUCLEOTIDE SEQUENCE [LARGE SCALE GENOMIC DNA]</scope>
    <source>
        <strain evidence="10 11">FCH/4</strain>
    </source>
</reference>
<evidence type="ECO:0000256" key="5">
    <source>
        <dbReference type="ARBA" id="ARBA00022884"/>
    </source>
</evidence>
<feature type="compositionally biased region" description="Acidic residues" evidence="7">
    <location>
        <begin position="36"/>
        <end position="82"/>
    </location>
</feature>
<dbReference type="Pfam" id="PF00270">
    <property type="entry name" value="DEAD"/>
    <property type="match status" value="1"/>
</dbReference>
<reference evidence="10 11" key="2">
    <citation type="submission" date="2013-02" db="EMBL/GenBank/DDBJ databases">
        <title>The Genome Sequence of Plasmodium falciparum FCH/4.</title>
        <authorList>
            <consortium name="The Broad Institute Genome Sequencing Platform"/>
            <consortium name="The Broad Institute Genome Sequencing Center for Infectious Disease"/>
            <person name="Neafsey D."/>
            <person name="Cheeseman I."/>
            <person name="Volkman S."/>
            <person name="Adams J."/>
            <person name="Walker B."/>
            <person name="Young S.K."/>
            <person name="Zeng Q."/>
            <person name="Gargeya S."/>
            <person name="Fitzgerald M."/>
            <person name="Haas B."/>
            <person name="Abouelleil A."/>
            <person name="Alvarado L."/>
            <person name="Arachchi H.M."/>
            <person name="Berlin A.M."/>
            <person name="Chapman S.B."/>
            <person name="Dewar J."/>
            <person name="Goldberg J."/>
            <person name="Griggs A."/>
            <person name="Gujja S."/>
            <person name="Hansen M."/>
            <person name="Howarth C."/>
            <person name="Imamovic A."/>
            <person name="Larimer J."/>
            <person name="McCowan C."/>
            <person name="Murphy C."/>
            <person name="Neiman D."/>
            <person name="Pearson M."/>
            <person name="Priest M."/>
            <person name="Roberts A."/>
            <person name="Saif S."/>
            <person name="Shea T."/>
            <person name="Sisk P."/>
            <person name="Sykes S."/>
            <person name="Wortman J."/>
            <person name="Nusbaum C."/>
            <person name="Birren B."/>
        </authorList>
    </citation>
    <scope>NUCLEOTIDE SEQUENCE [LARGE SCALE GENOMIC DNA]</scope>
    <source>
        <strain evidence="10 11">FCH/4</strain>
    </source>
</reference>
<proteinExistence type="inferred from homology"/>
<gene>
    <name evidence="10" type="ORF">PFFCH_00621</name>
</gene>
<feature type="compositionally biased region" description="Basic residues" evidence="7">
    <location>
        <begin position="660"/>
        <end position="673"/>
    </location>
</feature>
<keyword evidence="2 6" id="KW-0378">Hydrolase</keyword>
<dbReference type="InterPro" id="IPR001650">
    <property type="entry name" value="Helicase_C-like"/>
</dbReference>
<evidence type="ECO:0000313" key="11">
    <source>
        <dbReference type="Proteomes" id="UP000030656"/>
    </source>
</evidence>
<keyword evidence="5 6" id="KW-0694">RNA-binding</keyword>
<dbReference type="PANTHER" id="PTHR24031">
    <property type="entry name" value="RNA HELICASE"/>
    <property type="match status" value="1"/>
</dbReference>
<keyword evidence="4 6" id="KW-0067">ATP-binding</keyword>
<dbReference type="SMART" id="SM00490">
    <property type="entry name" value="HELICc"/>
    <property type="match status" value="1"/>
</dbReference>
<evidence type="ECO:0000256" key="4">
    <source>
        <dbReference type="ARBA" id="ARBA00022840"/>
    </source>
</evidence>
<dbReference type="SMART" id="SM00487">
    <property type="entry name" value="DEXDc"/>
    <property type="match status" value="1"/>
</dbReference>
<dbReference type="GO" id="GO:0003724">
    <property type="term" value="F:RNA helicase activity"/>
    <property type="evidence" value="ECO:0007669"/>
    <property type="project" value="UniProtKB-EC"/>
</dbReference>
<comment type="function">
    <text evidence="6">RNA helicase.</text>
</comment>
<evidence type="ECO:0000256" key="7">
    <source>
        <dbReference type="SAM" id="MobiDB-lite"/>
    </source>
</evidence>
<evidence type="ECO:0000256" key="3">
    <source>
        <dbReference type="ARBA" id="ARBA00022806"/>
    </source>
</evidence>
<feature type="compositionally biased region" description="Low complexity" evidence="7">
    <location>
        <begin position="633"/>
        <end position="644"/>
    </location>
</feature>
<organism evidence="10 11">
    <name type="scientific">Plasmodium falciparum FCH/4</name>
    <dbReference type="NCBI Taxonomy" id="1036724"/>
    <lineage>
        <taxon>Eukaryota</taxon>
        <taxon>Sar</taxon>
        <taxon>Alveolata</taxon>
        <taxon>Apicomplexa</taxon>
        <taxon>Aconoidasida</taxon>
        <taxon>Haemosporida</taxon>
        <taxon>Plasmodiidae</taxon>
        <taxon>Plasmodium</taxon>
        <taxon>Plasmodium (Laverania)</taxon>
    </lineage>
</organism>
<keyword evidence="3 6" id="KW-0347">Helicase</keyword>
<feature type="region of interest" description="Disordered" evidence="7">
    <location>
        <begin position="1"/>
        <end position="99"/>
    </location>
</feature>
<dbReference type="Proteomes" id="UP000030656">
    <property type="component" value="Unassembled WGS sequence"/>
</dbReference>
<dbReference type="GO" id="GO:0003723">
    <property type="term" value="F:RNA binding"/>
    <property type="evidence" value="ECO:0007669"/>
    <property type="project" value="UniProtKB-UniRule"/>
</dbReference>
<protein>
    <recommendedName>
        <fullName evidence="6">ATP-dependent RNA helicase</fullName>
        <ecNumber evidence="6">3.6.4.13</ecNumber>
    </recommendedName>
</protein>
<accession>A0A024VTB7</accession>
<evidence type="ECO:0000259" key="9">
    <source>
        <dbReference type="PROSITE" id="PS51194"/>
    </source>
</evidence>
<evidence type="ECO:0000256" key="6">
    <source>
        <dbReference type="RuleBase" id="RU365068"/>
    </source>
</evidence>
<dbReference type="Gene3D" id="3.40.50.300">
    <property type="entry name" value="P-loop containing nucleotide triphosphate hydrolases"/>
    <property type="match status" value="2"/>
</dbReference>
<dbReference type="EMBL" id="KI927821">
    <property type="protein sequence ID" value="ETW31969.1"/>
    <property type="molecule type" value="Genomic_DNA"/>
</dbReference>
<feature type="domain" description="Helicase C-terminal" evidence="9">
    <location>
        <begin position="306"/>
        <end position="473"/>
    </location>
</feature>
<dbReference type="OrthoDB" id="1191041at2759"/>